<proteinExistence type="predicted"/>
<dbReference type="SUPFAM" id="SSF52833">
    <property type="entry name" value="Thioredoxin-like"/>
    <property type="match status" value="1"/>
</dbReference>
<dbReference type="EMBL" id="JABTTQ020000010">
    <property type="protein sequence ID" value="KAK6148340.1"/>
    <property type="molecule type" value="Genomic_DNA"/>
</dbReference>
<organism evidence="4 5">
    <name type="scientific">Rehmannia glutinosa</name>
    <name type="common">Chinese foxglove</name>
    <dbReference type="NCBI Taxonomy" id="99300"/>
    <lineage>
        <taxon>Eukaryota</taxon>
        <taxon>Viridiplantae</taxon>
        <taxon>Streptophyta</taxon>
        <taxon>Embryophyta</taxon>
        <taxon>Tracheophyta</taxon>
        <taxon>Spermatophyta</taxon>
        <taxon>Magnoliopsida</taxon>
        <taxon>eudicotyledons</taxon>
        <taxon>Gunneridae</taxon>
        <taxon>Pentapetalae</taxon>
        <taxon>asterids</taxon>
        <taxon>lamiids</taxon>
        <taxon>Lamiales</taxon>
        <taxon>Orobanchaceae</taxon>
        <taxon>Rehmannieae</taxon>
        <taxon>Rehmannia</taxon>
    </lineage>
</organism>
<feature type="region of interest" description="Disordered" evidence="2">
    <location>
        <begin position="267"/>
        <end position="295"/>
    </location>
</feature>
<dbReference type="InterPro" id="IPR001012">
    <property type="entry name" value="UBX_dom"/>
</dbReference>
<dbReference type="CDD" id="cd01767">
    <property type="entry name" value="UBX"/>
    <property type="match status" value="1"/>
</dbReference>
<keyword evidence="5" id="KW-1185">Reference proteome</keyword>
<dbReference type="PANTHER" id="PTHR23322">
    <property type="entry name" value="FAS-ASSOCIATED PROTEIN"/>
    <property type="match status" value="1"/>
</dbReference>
<evidence type="ECO:0000259" key="3">
    <source>
        <dbReference type="PROSITE" id="PS50033"/>
    </source>
</evidence>
<evidence type="ECO:0000256" key="1">
    <source>
        <dbReference type="ARBA" id="ARBA00022786"/>
    </source>
</evidence>
<feature type="compositionally biased region" description="Polar residues" evidence="2">
    <location>
        <begin position="282"/>
        <end position="294"/>
    </location>
</feature>
<dbReference type="PANTHER" id="PTHR23322:SF71">
    <property type="entry name" value="UBIQUITIN-ASSOCIATED (UBA) PROTEIN-RELATED"/>
    <property type="match status" value="1"/>
</dbReference>
<reference evidence="4 5" key="1">
    <citation type="journal article" date="2021" name="Comput. Struct. Biotechnol. J.">
        <title>De novo genome assembly of the potent medicinal plant Rehmannia glutinosa using nanopore technology.</title>
        <authorList>
            <person name="Ma L."/>
            <person name="Dong C."/>
            <person name="Song C."/>
            <person name="Wang X."/>
            <person name="Zheng X."/>
            <person name="Niu Y."/>
            <person name="Chen S."/>
            <person name="Feng W."/>
        </authorList>
    </citation>
    <scope>NUCLEOTIDE SEQUENCE [LARGE SCALE GENOMIC DNA]</scope>
    <source>
        <strain evidence="4">DH-2019</strain>
    </source>
</reference>
<dbReference type="PROSITE" id="PS50033">
    <property type="entry name" value="UBX"/>
    <property type="match status" value="1"/>
</dbReference>
<dbReference type="Gene3D" id="3.40.30.10">
    <property type="entry name" value="Glutaredoxin"/>
    <property type="match status" value="1"/>
</dbReference>
<dbReference type="Proteomes" id="UP001318860">
    <property type="component" value="Unassembled WGS sequence"/>
</dbReference>
<comment type="caution">
    <text evidence="4">The sequence shown here is derived from an EMBL/GenBank/DDBJ whole genome shotgun (WGS) entry which is preliminary data.</text>
</comment>
<dbReference type="InterPro" id="IPR049483">
    <property type="entry name" value="FAF1_2-like_UAS"/>
</dbReference>
<dbReference type="SUPFAM" id="SSF54236">
    <property type="entry name" value="Ubiquitin-like"/>
    <property type="match status" value="1"/>
</dbReference>
<dbReference type="InterPro" id="IPR050730">
    <property type="entry name" value="UBX_domain-protein"/>
</dbReference>
<protein>
    <recommendedName>
        <fullName evidence="3">UBX domain-containing protein</fullName>
    </recommendedName>
</protein>
<dbReference type="SMART" id="SM00594">
    <property type="entry name" value="UAS"/>
    <property type="match status" value="1"/>
</dbReference>
<dbReference type="Pfam" id="PF00789">
    <property type="entry name" value="UBX"/>
    <property type="match status" value="1"/>
</dbReference>
<dbReference type="SMART" id="SM00166">
    <property type="entry name" value="UBX"/>
    <property type="match status" value="1"/>
</dbReference>
<evidence type="ECO:0000313" key="5">
    <source>
        <dbReference type="Proteomes" id="UP001318860"/>
    </source>
</evidence>
<dbReference type="Pfam" id="PF21021">
    <property type="entry name" value="FAF1"/>
    <property type="match status" value="1"/>
</dbReference>
<feature type="domain" description="UBX" evidence="3">
    <location>
        <begin position="296"/>
        <end position="374"/>
    </location>
</feature>
<dbReference type="CDD" id="cd02958">
    <property type="entry name" value="UAS"/>
    <property type="match status" value="1"/>
</dbReference>
<dbReference type="InterPro" id="IPR029071">
    <property type="entry name" value="Ubiquitin-like_domsf"/>
</dbReference>
<name>A0ABR0WMD9_REHGL</name>
<dbReference type="InterPro" id="IPR006577">
    <property type="entry name" value="UAS"/>
</dbReference>
<gene>
    <name evidence="4" type="ORF">DH2020_019252</name>
</gene>
<evidence type="ECO:0000313" key="4">
    <source>
        <dbReference type="EMBL" id="KAK6148340.1"/>
    </source>
</evidence>
<dbReference type="Gene3D" id="3.10.20.90">
    <property type="entry name" value="Phosphatidylinositol 3-kinase Catalytic Subunit, Chain A, domain 1"/>
    <property type="match status" value="1"/>
</dbReference>
<dbReference type="InterPro" id="IPR036249">
    <property type="entry name" value="Thioredoxin-like_sf"/>
</dbReference>
<accession>A0ABR0WMD9</accession>
<keyword evidence="1" id="KW-0833">Ubl conjugation pathway</keyword>
<evidence type="ECO:0000256" key="2">
    <source>
        <dbReference type="SAM" id="MobiDB-lite"/>
    </source>
</evidence>
<sequence>MSSRMRENRNNIVRRMVSLPKNILEGISRVTNQEIDLMGIEGQNNHPHHQNFHSQQPLDFPFQDPSNFQNQEEYLFPDNFEQQYGTMRPFFYLCRFMDALEIAQTGHSFVFMYIHSPEHPFTPSFCRETLCSEVVVQFIDTNFVCWGGFASSGDGLQMATALRVSTFPFCAVVALAAGHKLAVLQQMEGPMSPAELVEILQRTLEEQGVAFGSGRYNHDEMRTADQRLREEQDVAYVAALQMDQEKERLQKKSSSEVRVPILGKHKENSVSKQPNKVKPASISAQTSQTANTSGGKKAEVTQILIRFPNGERKEHSFLCTDKVQEIYKYIDSLGLLEVENYRLISNFPRKVYGVDQKRMSLKEAGFHPKASLFLELL</sequence>